<name>A0A7D8YT07_9HELO</name>
<evidence type="ECO:0000313" key="2">
    <source>
        <dbReference type="EMBL" id="TVY50178.1"/>
    </source>
</evidence>
<organism evidence="2 3">
    <name type="scientific">Lachnellula cervina</name>
    <dbReference type="NCBI Taxonomy" id="1316786"/>
    <lineage>
        <taxon>Eukaryota</taxon>
        <taxon>Fungi</taxon>
        <taxon>Dikarya</taxon>
        <taxon>Ascomycota</taxon>
        <taxon>Pezizomycotina</taxon>
        <taxon>Leotiomycetes</taxon>
        <taxon>Helotiales</taxon>
        <taxon>Lachnaceae</taxon>
        <taxon>Lachnellula</taxon>
    </lineage>
</organism>
<feature type="compositionally biased region" description="Low complexity" evidence="1">
    <location>
        <begin position="753"/>
        <end position="769"/>
    </location>
</feature>
<feature type="compositionally biased region" description="Low complexity" evidence="1">
    <location>
        <begin position="259"/>
        <end position="295"/>
    </location>
</feature>
<feature type="compositionally biased region" description="Basic and acidic residues" evidence="1">
    <location>
        <begin position="606"/>
        <end position="616"/>
    </location>
</feature>
<protein>
    <recommendedName>
        <fullName evidence="4">Cell wall proline rich protein</fullName>
    </recommendedName>
</protein>
<feature type="region of interest" description="Disordered" evidence="1">
    <location>
        <begin position="526"/>
        <end position="547"/>
    </location>
</feature>
<proteinExistence type="predicted"/>
<feature type="region of interest" description="Disordered" evidence="1">
    <location>
        <begin position="83"/>
        <end position="237"/>
    </location>
</feature>
<feature type="region of interest" description="Disordered" evidence="1">
    <location>
        <begin position="569"/>
        <end position="906"/>
    </location>
</feature>
<feature type="region of interest" description="Disordered" evidence="1">
    <location>
        <begin position="51"/>
        <end position="70"/>
    </location>
</feature>
<feature type="compositionally biased region" description="Basic residues" evidence="1">
    <location>
        <begin position="443"/>
        <end position="456"/>
    </location>
</feature>
<sequence length="906" mass="97120">MAFNSHTLDLPLGSPRSPMSDFVAPRSPTIPDQQSLRVNDGPLPLPSFVFPARASPASAPASFSRATGRRPVSAIELVSPRIGDKTMEVENAPTSAELPPFSFGSGGQTPPASPRNIPGRSGVHKRGTRGDGSTGKGMGLMSTSPTKGDGVLPPPTGFAPPSGRRGHKHVRSAAISQHDLSMIIKPPTSPNNAPRGSSAPCSPSVEREAQQVQADFTTFPDSSPASPVESSSLPNAPTRALNRARVGFSDNVEFIPRPLSLVSSDSSSTVTMRQGHSVSNSISSIISAGTSSPPSKENRGISPPKRINDARPRTAEPILSHSTAQTSDGLTRRNSIPLLFEAATTSMSSAPSTPRSAKKWTFFSHDTSSGECSPRSRPTSAGSGPRETQPVLSKPPLGQYVQSPDTPIRSTESPGRRRSSSLSRKPTKKQKKVRNWAGSILSRKTRQRSQKQKLSRRSPTPPNRSYTPVDDVSTAPSFGLNEPAHPSPKPDQDIASWKPRKVRSQEDDLMSSPMIDLDAALGPFNTPSSFGDEWESSQRGCGTKKKAMHSAAGLGGFAGPGMHYHRRAESAPEFENPRFGLHRLGSSSTMGMEDVFEEEEEDEWEDSKTSSDKEDSTQIVNGTNNSLGIDIRVEDAEDSSYDTEMDSQDGGSIIRGVKRKGSSLSEGDRRTVGSNAKSEHSATSLIDEPIQEESSSPVEILDDSSSSRSDSRAQSSDSTATPPFRSRPEKELTPVEIQPFALQPPYITPSSPPSTTQSSFPSPRSPFSYDAQRISTAPSSVTDEQGFQSLLLGEPGPELRYSVDDVPSLTSSNSTMTRDSAHLGAYNPQFREGQRSASVSSAAATRKRSSMASLSRLISSSHGEKSKLSIESRAPSPVGSEKKEKGHKGRRISRMMQFWKPKESSG</sequence>
<feature type="region of interest" description="Disordered" evidence="1">
    <location>
        <begin position="345"/>
        <end position="511"/>
    </location>
</feature>
<feature type="compositionally biased region" description="Polar residues" evidence="1">
    <location>
        <begin position="400"/>
        <end position="413"/>
    </location>
</feature>
<accession>A0A7D8YT07</accession>
<feature type="compositionally biased region" description="Acidic residues" evidence="1">
    <location>
        <begin position="635"/>
        <end position="647"/>
    </location>
</feature>
<feature type="compositionally biased region" description="Polar residues" evidence="1">
    <location>
        <begin position="773"/>
        <end position="788"/>
    </location>
</feature>
<feature type="region of interest" description="Disordered" evidence="1">
    <location>
        <begin position="1"/>
        <end position="43"/>
    </location>
</feature>
<feature type="compositionally biased region" description="Polar residues" evidence="1">
    <location>
        <begin position="364"/>
        <end position="382"/>
    </location>
</feature>
<feature type="compositionally biased region" description="Low complexity" evidence="1">
    <location>
        <begin position="345"/>
        <end position="355"/>
    </location>
</feature>
<evidence type="ECO:0000256" key="1">
    <source>
        <dbReference type="SAM" id="MobiDB-lite"/>
    </source>
</evidence>
<comment type="caution">
    <text evidence="2">The sequence shown here is derived from an EMBL/GenBank/DDBJ whole genome shotgun (WGS) entry which is preliminary data.</text>
</comment>
<feature type="compositionally biased region" description="Low complexity" evidence="1">
    <location>
        <begin position="220"/>
        <end position="234"/>
    </location>
</feature>
<feature type="compositionally biased region" description="Low complexity" evidence="1">
    <location>
        <begin position="703"/>
        <end position="718"/>
    </location>
</feature>
<dbReference type="OrthoDB" id="5406427at2759"/>
<evidence type="ECO:0008006" key="4">
    <source>
        <dbReference type="Google" id="ProtNLM"/>
    </source>
</evidence>
<reference evidence="2 3" key="1">
    <citation type="submission" date="2018-05" db="EMBL/GenBank/DDBJ databases">
        <title>Whole genome sequencing for identification of molecular markers to develop diagnostic detection tools for the regulated plant pathogen Lachnellula willkommii.</title>
        <authorList>
            <person name="Giroux E."/>
            <person name="Bilodeau G."/>
        </authorList>
    </citation>
    <scope>NUCLEOTIDE SEQUENCE [LARGE SCALE GENOMIC DNA]</scope>
    <source>
        <strain evidence="2 3">CBS 625.97</strain>
    </source>
</reference>
<feature type="compositionally biased region" description="Polar residues" evidence="1">
    <location>
        <begin position="808"/>
        <end position="818"/>
    </location>
</feature>
<evidence type="ECO:0000313" key="3">
    <source>
        <dbReference type="Proteomes" id="UP000481288"/>
    </source>
</evidence>
<keyword evidence="3" id="KW-1185">Reference proteome</keyword>
<dbReference type="Proteomes" id="UP000481288">
    <property type="component" value="Unassembled WGS sequence"/>
</dbReference>
<feature type="compositionally biased region" description="Basic residues" evidence="1">
    <location>
        <begin position="425"/>
        <end position="434"/>
    </location>
</feature>
<feature type="compositionally biased region" description="Polar residues" evidence="1">
    <location>
        <begin position="190"/>
        <end position="201"/>
    </location>
</feature>
<dbReference type="AlphaFoldDB" id="A0A7D8YT07"/>
<feature type="compositionally biased region" description="Low complexity" evidence="1">
    <location>
        <begin position="835"/>
        <end position="861"/>
    </location>
</feature>
<feature type="region of interest" description="Disordered" evidence="1">
    <location>
        <begin position="257"/>
        <end position="333"/>
    </location>
</feature>
<dbReference type="EMBL" id="QGMG01001264">
    <property type="protein sequence ID" value="TVY50178.1"/>
    <property type="molecule type" value="Genomic_DNA"/>
</dbReference>
<feature type="compositionally biased region" description="Polar residues" evidence="1">
    <location>
        <begin position="618"/>
        <end position="627"/>
    </location>
</feature>
<feature type="compositionally biased region" description="Polar residues" evidence="1">
    <location>
        <begin position="672"/>
        <end position="684"/>
    </location>
</feature>
<gene>
    <name evidence="2" type="ORF">LCER1_G008283</name>
</gene>
<feature type="compositionally biased region" description="Low complexity" evidence="1">
    <location>
        <begin position="51"/>
        <end position="66"/>
    </location>
</feature>
<feature type="compositionally biased region" description="Polar residues" evidence="1">
    <location>
        <begin position="320"/>
        <end position="333"/>
    </location>
</feature>
<feature type="compositionally biased region" description="Acidic residues" evidence="1">
    <location>
        <begin position="594"/>
        <end position="605"/>
    </location>
</feature>